<proteinExistence type="predicted"/>
<name>A0ABU7DV24_9TELE</name>
<dbReference type="EMBL" id="JAHUTJ010034778">
    <property type="protein sequence ID" value="MED6278159.1"/>
    <property type="molecule type" value="Genomic_DNA"/>
</dbReference>
<evidence type="ECO:0000313" key="1">
    <source>
        <dbReference type="EMBL" id="MED6278159.1"/>
    </source>
</evidence>
<sequence length="134" mass="15073">MATPQTHYHCPVQFNSIQKYFINPKGKLNTQFCRQQPDNPGISKIQVDHQPEDGRTSVTEVSGAHFKSTWTEKVPTKDEALHNLYCMFEGFRVSLSNINIRAVQHACIAIQKDCWVQVLVGFNISSALHANSAS</sequence>
<keyword evidence="2" id="KW-1185">Reference proteome</keyword>
<protein>
    <submittedName>
        <fullName evidence="1">Uncharacterized protein</fullName>
    </submittedName>
</protein>
<organism evidence="1 2">
    <name type="scientific">Characodon lateralis</name>
    <dbReference type="NCBI Taxonomy" id="208331"/>
    <lineage>
        <taxon>Eukaryota</taxon>
        <taxon>Metazoa</taxon>
        <taxon>Chordata</taxon>
        <taxon>Craniata</taxon>
        <taxon>Vertebrata</taxon>
        <taxon>Euteleostomi</taxon>
        <taxon>Actinopterygii</taxon>
        <taxon>Neopterygii</taxon>
        <taxon>Teleostei</taxon>
        <taxon>Neoteleostei</taxon>
        <taxon>Acanthomorphata</taxon>
        <taxon>Ovalentaria</taxon>
        <taxon>Atherinomorphae</taxon>
        <taxon>Cyprinodontiformes</taxon>
        <taxon>Goodeidae</taxon>
        <taxon>Characodon</taxon>
    </lineage>
</organism>
<reference evidence="1 2" key="1">
    <citation type="submission" date="2021-06" db="EMBL/GenBank/DDBJ databases">
        <authorList>
            <person name="Palmer J.M."/>
        </authorList>
    </citation>
    <scope>NUCLEOTIDE SEQUENCE [LARGE SCALE GENOMIC DNA]</scope>
    <source>
        <strain evidence="1 2">CL_MEX2019</strain>
        <tissue evidence="1">Muscle</tissue>
    </source>
</reference>
<comment type="caution">
    <text evidence="1">The sequence shown here is derived from an EMBL/GenBank/DDBJ whole genome shotgun (WGS) entry which is preliminary data.</text>
</comment>
<dbReference type="Proteomes" id="UP001352852">
    <property type="component" value="Unassembled WGS sequence"/>
</dbReference>
<evidence type="ECO:0000313" key="2">
    <source>
        <dbReference type="Proteomes" id="UP001352852"/>
    </source>
</evidence>
<accession>A0ABU7DV24</accession>
<gene>
    <name evidence="1" type="ORF">CHARACLAT_020817</name>
</gene>